<dbReference type="Gene3D" id="3.40.50.150">
    <property type="entry name" value="Vaccinia Virus protein VP39"/>
    <property type="match status" value="1"/>
</dbReference>
<sequence>MNNPIRKFLKRRRQKSAVRAFHQFPIESGDVVIDGGANYGRITLRLIGCGAQIKAFEPNPVAFKHLNRAFGEHPQVECIPKGLSDQNGQATLYLHRRHQEHGLHYSEASSLIADKKNVDKDQGVEIELVDIADVVESAGERIRLLKLDIEGGEYAVLERLLDTGLIHRIDQVFCETHESKIPSMRQATRKLRRRLADEEIHHVNLDWV</sequence>
<dbReference type="GO" id="GO:0008168">
    <property type="term" value="F:methyltransferase activity"/>
    <property type="evidence" value="ECO:0007669"/>
    <property type="project" value="UniProtKB-KW"/>
</dbReference>
<accession>A0ABU0W830</accession>
<name>A0ABU0W830_9GAMM</name>
<dbReference type="EMBL" id="JAVDDT010000002">
    <property type="protein sequence ID" value="MDQ2069165.1"/>
    <property type="molecule type" value="Genomic_DNA"/>
</dbReference>
<dbReference type="Proteomes" id="UP001239019">
    <property type="component" value="Unassembled WGS sequence"/>
</dbReference>
<dbReference type="NCBIfam" id="TIGR01444">
    <property type="entry name" value="fkbM_fam"/>
    <property type="match status" value="1"/>
</dbReference>
<dbReference type="InterPro" id="IPR006342">
    <property type="entry name" value="FkbM_mtfrase"/>
</dbReference>
<keyword evidence="2" id="KW-0489">Methyltransferase</keyword>
<dbReference type="GO" id="GO:0032259">
    <property type="term" value="P:methylation"/>
    <property type="evidence" value="ECO:0007669"/>
    <property type="project" value="UniProtKB-KW"/>
</dbReference>
<keyword evidence="2" id="KW-0808">Transferase</keyword>
<evidence type="ECO:0000313" key="3">
    <source>
        <dbReference type="Proteomes" id="UP001239019"/>
    </source>
</evidence>
<dbReference type="RefSeq" id="WP_306727657.1">
    <property type="nucleotide sequence ID" value="NZ_JAVDDT010000002.1"/>
</dbReference>
<comment type="caution">
    <text evidence="2">The sequence shown here is derived from an EMBL/GenBank/DDBJ whole genome shotgun (WGS) entry which is preliminary data.</text>
</comment>
<evidence type="ECO:0000313" key="2">
    <source>
        <dbReference type="EMBL" id="MDQ2069165.1"/>
    </source>
</evidence>
<dbReference type="Pfam" id="PF05050">
    <property type="entry name" value="Methyltransf_21"/>
    <property type="match status" value="1"/>
</dbReference>
<dbReference type="SUPFAM" id="SSF53335">
    <property type="entry name" value="S-adenosyl-L-methionine-dependent methyltransferases"/>
    <property type="match status" value="1"/>
</dbReference>
<protein>
    <submittedName>
        <fullName evidence="2">FkbM family methyltransferase</fullName>
    </submittedName>
</protein>
<keyword evidence="3" id="KW-1185">Reference proteome</keyword>
<dbReference type="InterPro" id="IPR029063">
    <property type="entry name" value="SAM-dependent_MTases_sf"/>
</dbReference>
<proteinExistence type="predicted"/>
<evidence type="ECO:0000259" key="1">
    <source>
        <dbReference type="Pfam" id="PF05050"/>
    </source>
</evidence>
<dbReference type="PANTHER" id="PTHR34203:SF15">
    <property type="entry name" value="SLL1173 PROTEIN"/>
    <property type="match status" value="1"/>
</dbReference>
<feature type="domain" description="Methyltransferase FkbM" evidence="1">
    <location>
        <begin position="34"/>
        <end position="193"/>
    </location>
</feature>
<reference evidence="2 3" key="1">
    <citation type="submission" date="2023-08" db="EMBL/GenBank/DDBJ databases">
        <title>Whole-genome sequencing of halo(alkali)philic microorganisms from hypersaline lakes.</title>
        <authorList>
            <person name="Sorokin D.Y."/>
            <person name="Abbas B."/>
            <person name="Merkel A.Y."/>
        </authorList>
    </citation>
    <scope>NUCLEOTIDE SEQUENCE [LARGE SCALE GENOMIC DNA]</scope>
    <source>
        <strain evidence="2 3">AB-CW4</strain>
    </source>
</reference>
<dbReference type="InterPro" id="IPR052514">
    <property type="entry name" value="SAM-dependent_MTase"/>
</dbReference>
<gene>
    <name evidence="2" type="ORF">RBH19_04710</name>
</gene>
<dbReference type="PANTHER" id="PTHR34203">
    <property type="entry name" value="METHYLTRANSFERASE, FKBM FAMILY PROTEIN"/>
    <property type="match status" value="1"/>
</dbReference>
<organism evidence="2 3">
    <name type="scientific">Natronospira bacteriovora</name>
    <dbReference type="NCBI Taxonomy" id="3069753"/>
    <lineage>
        <taxon>Bacteria</taxon>
        <taxon>Pseudomonadati</taxon>
        <taxon>Pseudomonadota</taxon>
        <taxon>Gammaproteobacteria</taxon>
        <taxon>Natronospirales</taxon>
        <taxon>Natronospiraceae</taxon>
        <taxon>Natronospira</taxon>
    </lineage>
</organism>